<dbReference type="PANTHER" id="PTHR11564:SF5">
    <property type="entry name" value="SIGNAL RECOGNITION PARTICLE SUBUNIT SRP54"/>
    <property type="match status" value="1"/>
</dbReference>
<dbReference type="InterPro" id="IPR022941">
    <property type="entry name" value="SRP54"/>
</dbReference>
<dbReference type="SUPFAM" id="SSF52540">
    <property type="entry name" value="P-loop containing nucleoside triphosphate hydrolases"/>
    <property type="match status" value="1"/>
</dbReference>
<comment type="catalytic activity">
    <reaction evidence="8 9">
        <text>GTP + H2O = GDP + phosphate + H(+)</text>
        <dbReference type="Rhea" id="RHEA:19669"/>
        <dbReference type="ChEBI" id="CHEBI:15377"/>
        <dbReference type="ChEBI" id="CHEBI:15378"/>
        <dbReference type="ChEBI" id="CHEBI:37565"/>
        <dbReference type="ChEBI" id="CHEBI:43474"/>
        <dbReference type="ChEBI" id="CHEBI:58189"/>
        <dbReference type="EC" id="3.6.5.4"/>
    </reaction>
</comment>
<dbReference type="InterPro" id="IPR004125">
    <property type="entry name" value="Signal_recog_particle_SRP54_M"/>
</dbReference>
<dbReference type="GO" id="GO:0006614">
    <property type="term" value="P:SRP-dependent cotranslational protein targeting to membrane"/>
    <property type="evidence" value="ECO:0007669"/>
    <property type="project" value="InterPro"/>
</dbReference>
<accession>A0A7V2SVN6</accession>
<keyword evidence="9" id="KW-0963">Cytoplasm</keyword>
<dbReference type="CDD" id="cd18539">
    <property type="entry name" value="SRP_G"/>
    <property type="match status" value="1"/>
</dbReference>
<keyword evidence="6 9" id="KW-0733">Signal recognition particle</keyword>
<evidence type="ECO:0000256" key="4">
    <source>
        <dbReference type="ARBA" id="ARBA00022884"/>
    </source>
</evidence>
<dbReference type="Gene3D" id="1.10.260.30">
    <property type="entry name" value="Signal recognition particle, SRP54 subunit, M-domain"/>
    <property type="match status" value="1"/>
</dbReference>
<proteinExistence type="inferred from homology"/>
<protein>
    <recommendedName>
        <fullName evidence="9">Signal recognition particle protein</fullName>
        <ecNumber evidence="9">3.6.5.4</ecNumber>
    </recommendedName>
    <alternativeName>
        <fullName evidence="9">Fifty-four homolog</fullName>
    </alternativeName>
</protein>
<evidence type="ECO:0000256" key="1">
    <source>
        <dbReference type="ARBA" id="ARBA00005450"/>
    </source>
</evidence>
<comment type="subunit">
    <text evidence="9">Part of the signal recognition particle protein translocation system, which is composed of SRP and FtsY.</text>
</comment>
<evidence type="ECO:0000259" key="10">
    <source>
        <dbReference type="PROSITE" id="PS00300"/>
    </source>
</evidence>
<dbReference type="Gene3D" id="1.20.120.140">
    <property type="entry name" value="Signal recognition particle SRP54, nucleotide-binding domain"/>
    <property type="match status" value="1"/>
</dbReference>
<dbReference type="AlphaFoldDB" id="A0A7V2SVN6"/>
<dbReference type="InterPro" id="IPR003593">
    <property type="entry name" value="AAA+_ATPase"/>
</dbReference>
<keyword evidence="4 9" id="KW-0694">RNA-binding</keyword>
<dbReference type="InterPro" id="IPR042101">
    <property type="entry name" value="SRP54_N_sf"/>
</dbReference>
<dbReference type="NCBIfam" id="TIGR00959">
    <property type="entry name" value="ffh"/>
    <property type="match status" value="1"/>
</dbReference>
<evidence type="ECO:0000256" key="7">
    <source>
        <dbReference type="ARBA" id="ARBA00023274"/>
    </source>
</evidence>
<comment type="caution">
    <text evidence="11">The sequence shown here is derived from an EMBL/GenBank/DDBJ whole genome shotgun (WGS) entry which is preliminary data.</text>
</comment>
<keyword evidence="2 9" id="KW-0547">Nucleotide-binding</keyword>
<feature type="binding site" evidence="9">
    <location>
        <begin position="189"/>
        <end position="193"/>
    </location>
    <ligand>
        <name>GTP</name>
        <dbReference type="ChEBI" id="CHEBI:37565"/>
    </ligand>
</feature>
<dbReference type="EMBL" id="DRND01000134">
    <property type="protein sequence ID" value="HFC46553.1"/>
    <property type="molecule type" value="Genomic_DNA"/>
</dbReference>
<sequence>MFDNLQKRLDSVFKKLKGYGRLTEENIQEGLREVRLALLEADVNYKVVKDFIARIKERALGQEVLESLTPGQQVVKIVQEELVKTLGGKSQGLNLAGKTPAVIMLVGLQGSGKTTTSAKLARFLKKKGRRPYLVPADCQRPAAIKQLEVLAKQVGVECFPTDPSQPPVEIARQAVMKAPLLNLDTVIIDTAGRLHVDEALMGELKAMKERLEPQEILLVADAMTGQDAVNIAKTFHDTLGITGVILTKIEGDARGGAALSIQAVTGTPIKFVGVGEKLDEFEVFHPERIANRILGMGDVFSLIEKAQETLDREKALKLQEKIKKDAFTLEDFRDQLRQLRKLGSFEQILSMIPGFNKIKKMKGLIPDEKELIHIEAIINSMTPEERANYKIINASRRRRIAKGSGTTVQDVNKLLKNYAEMHKMLKKMRKGKFRGLPQGLFG</sequence>
<keyword evidence="7 9" id="KW-0687">Ribonucleoprotein</keyword>
<dbReference type="PANTHER" id="PTHR11564">
    <property type="entry name" value="SIGNAL RECOGNITION PARTICLE 54K PROTEIN SRP54"/>
    <property type="match status" value="1"/>
</dbReference>
<dbReference type="InterPro" id="IPR036891">
    <property type="entry name" value="Signal_recog_part_SRP54_M_sf"/>
</dbReference>
<dbReference type="GO" id="GO:0008312">
    <property type="term" value="F:7S RNA binding"/>
    <property type="evidence" value="ECO:0007669"/>
    <property type="project" value="InterPro"/>
</dbReference>
<dbReference type="Pfam" id="PF02978">
    <property type="entry name" value="SRP_SPB"/>
    <property type="match status" value="1"/>
</dbReference>
<comment type="similarity">
    <text evidence="1 9">Belongs to the GTP-binding SRP family. SRP54 subfamily.</text>
</comment>
<name>A0A7V2SVN6_9BACT</name>
<dbReference type="GO" id="GO:0003924">
    <property type="term" value="F:GTPase activity"/>
    <property type="evidence" value="ECO:0007669"/>
    <property type="project" value="UniProtKB-UniRule"/>
</dbReference>
<dbReference type="Pfam" id="PF00448">
    <property type="entry name" value="SRP54"/>
    <property type="match status" value="1"/>
</dbReference>
<dbReference type="EC" id="3.6.5.4" evidence="9"/>
<keyword evidence="3 9" id="KW-0378">Hydrolase</keyword>
<dbReference type="Gene3D" id="3.40.50.300">
    <property type="entry name" value="P-loop containing nucleotide triphosphate hydrolases"/>
    <property type="match status" value="1"/>
</dbReference>
<evidence type="ECO:0000256" key="3">
    <source>
        <dbReference type="ARBA" id="ARBA00022801"/>
    </source>
</evidence>
<evidence type="ECO:0000256" key="5">
    <source>
        <dbReference type="ARBA" id="ARBA00023134"/>
    </source>
</evidence>
<dbReference type="FunFam" id="3.40.50.300:FF:000022">
    <property type="entry name" value="Signal recognition particle 54 kDa subunit"/>
    <property type="match status" value="1"/>
</dbReference>
<dbReference type="InterPro" id="IPR004780">
    <property type="entry name" value="SRP"/>
</dbReference>
<feature type="domain" description="SRP54-type proteins GTP-binding" evidence="10">
    <location>
        <begin position="268"/>
        <end position="281"/>
    </location>
</feature>
<comment type="caution">
    <text evidence="9">Lacks conserved residue(s) required for the propagation of feature annotation.</text>
</comment>
<evidence type="ECO:0000313" key="11">
    <source>
        <dbReference type="EMBL" id="HFC46553.1"/>
    </source>
</evidence>
<dbReference type="SUPFAM" id="SSF47446">
    <property type="entry name" value="Signal peptide-binding domain"/>
    <property type="match status" value="1"/>
</dbReference>
<keyword evidence="5 9" id="KW-0342">GTP-binding</keyword>
<gene>
    <name evidence="9" type="primary">ffh</name>
    <name evidence="11" type="ORF">ENJ63_01580</name>
</gene>
<dbReference type="SMART" id="SM00382">
    <property type="entry name" value="AAA"/>
    <property type="match status" value="1"/>
</dbReference>
<evidence type="ECO:0000256" key="6">
    <source>
        <dbReference type="ARBA" id="ARBA00023135"/>
    </source>
</evidence>
<dbReference type="InterPro" id="IPR027417">
    <property type="entry name" value="P-loop_NTPase"/>
</dbReference>
<dbReference type="Proteomes" id="UP000885797">
    <property type="component" value="Unassembled WGS sequence"/>
</dbReference>
<dbReference type="GO" id="GO:0048500">
    <property type="term" value="C:signal recognition particle"/>
    <property type="evidence" value="ECO:0007669"/>
    <property type="project" value="UniProtKB-UniRule"/>
</dbReference>
<evidence type="ECO:0000256" key="9">
    <source>
        <dbReference type="HAMAP-Rule" id="MF_00306"/>
    </source>
</evidence>
<dbReference type="Pfam" id="PF02881">
    <property type="entry name" value="SRP54_N"/>
    <property type="match status" value="1"/>
</dbReference>
<comment type="function">
    <text evidence="9">Involved in targeting and insertion of nascent membrane proteins into the cytoplasmic membrane. Binds to the hydrophobic signal sequence of the ribosome-nascent chain (RNC) as it emerges from the ribosomes. The SRP-RNC complex is then targeted to the cytoplasmic membrane where it interacts with the SRP receptor FtsY.</text>
</comment>
<comment type="subcellular location">
    <subcellularLocation>
        <location evidence="9">Cytoplasm</location>
    </subcellularLocation>
    <text evidence="9">The SRP-RNC complex is targeted to the cytoplasmic membrane.</text>
</comment>
<dbReference type="SMART" id="SM00963">
    <property type="entry name" value="SRP54_N"/>
    <property type="match status" value="1"/>
</dbReference>
<dbReference type="InterPro" id="IPR000897">
    <property type="entry name" value="SRP54_GTPase_dom"/>
</dbReference>
<comment type="domain">
    <text evidence="9">Composed of three domains: the N-terminal N domain, which is responsible for interactions with the ribosome, the central G domain, which binds GTP, and the C-terminal M domain, which binds the RNA and the signal sequence of the RNC.</text>
</comment>
<evidence type="ECO:0000256" key="8">
    <source>
        <dbReference type="ARBA" id="ARBA00048027"/>
    </source>
</evidence>
<dbReference type="GO" id="GO:0005525">
    <property type="term" value="F:GTP binding"/>
    <property type="evidence" value="ECO:0007669"/>
    <property type="project" value="UniProtKB-UniRule"/>
</dbReference>
<dbReference type="PROSITE" id="PS00300">
    <property type="entry name" value="SRP54"/>
    <property type="match status" value="1"/>
</dbReference>
<organism evidence="11">
    <name type="scientific">Dissulfuribacter thermophilus</name>
    <dbReference type="NCBI Taxonomy" id="1156395"/>
    <lineage>
        <taxon>Bacteria</taxon>
        <taxon>Pseudomonadati</taxon>
        <taxon>Thermodesulfobacteriota</taxon>
        <taxon>Dissulfuribacteria</taxon>
        <taxon>Dissulfuribacterales</taxon>
        <taxon>Dissulfuribacteraceae</taxon>
        <taxon>Dissulfuribacter</taxon>
    </lineage>
</organism>
<dbReference type="InterPro" id="IPR013822">
    <property type="entry name" value="Signal_recog_particl_SRP54_hlx"/>
</dbReference>
<evidence type="ECO:0000256" key="2">
    <source>
        <dbReference type="ARBA" id="ARBA00022741"/>
    </source>
</evidence>
<dbReference type="HAMAP" id="MF_00306">
    <property type="entry name" value="SRP54"/>
    <property type="match status" value="1"/>
</dbReference>
<reference evidence="11" key="1">
    <citation type="journal article" date="2020" name="mSystems">
        <title>Genome- and Community-Level Interaction Insights into Carbon Utilization and Element Cycling Functions of Hydrothermarchaeota in Hydrothermal Sediment.</title>
        <authorList>
            <person name="Zhou Z."/>
            <person name="Liu Y."/>
            <person name="Xu W."/>
            <person name="Pan J."/>
            <person name="Luo Z.H."/>
            <person name="Li M."/>
        </authorList>
    </citation>
    <scope>NUCLEOTIDE SEQUENCE [LARGE SCALE GENOMIC DNA]</scope>
    <source>
        <strain evidence="11">HyVt-503</strain>
    </source>
</reference>
<dbReference type="SMART" id="SM00962">
    <property type="entry name" value="SRP54"/>
    <property type="match status" value="1"/>
</dbReference>
<feature type="binding site" evidence="9">
    <location>
        <begin position="107"/>
        <end position="114"/>
    </location>
    <ligand>
        <name>GTP</name>
        <dbReference type="ChEBI" id="CHEBI:37565"/>
    </ligand>
</feature>